<dbReference type="PROSITE" id="PS50088">
    <property type="entry name" value="ANK_REPEAT"/>
    <property type="match status" value="2"/>
</dbReference>
<dbReference type="SMART" id="SM00248">
    <property type="entry name" value="ANK"/>
    <property type="match status" value="2"/>
</dbReference>
<dbReference type="Pfam" id="PF12796">
    <property type="entry name" value="Ank_2"/>
    <property type="match status" value="1"/>
</dbReference>
<evidence type="ECO:0000256" key="4">
    <source>
        <dbReference type="PROSITE-ProRule" id="PRU00023"/>
    </source>
</evidence>
<proteinExistence type="predicted"/>
<gene>
    <name evidence="6" type="ORF">FCALED_LOCUS4684</name>
</gene>
<dbReference type="Gene3D" id="1.25.40.20">
    <property type="entry name" value="Ankyrin repeat-containing domain"/>
    <property type="match status" value="1"/>
</dbReference>
<keyword evidence="2 4" id="KW-0040">ANK repeat</keyword>
<keyword evidence="3" id="KW-0446">Lipid-binding</keyword>
<keyword evidence="1" id="KW-0677">Repeat</keyword>
<dbReference type="InterPro" id="IPR035984">
    <property type="entry name" value="Acyl-CoA-binding_sf"/>
</dbReference>
<evidence type="ECO:0000313" key="7">
    <source>
        <dbReference type="Proteomes" id="UP000789570"/>
    </source>
</evidence>
<evidence type="ECO:0000259" key="5">
    <source>
        <dbReference type="PROSITE" id="PS51228"/>
    </source>
</evidence>
<evidence type="ECO:0000256" key="2">
    <source>
        <dbReference type="ARBA" id="ARBA00023043"/>
    </source>
</evidence>
<feature type="repeat" description="ANK" evidence="4">
    <location>
        <begin position="173"/>
        <end position="205"/>
    </location>
</feature>
<keyword evidence="7" id="KW-1185">Reference proteome</keyword>
<reference evidence="6" key="1">
    <citation type="submission" date="2021-06" db="EMBL/GenBank/DDBJ databases">
        <authorList>
            <person name="Kallberg Y."/>
            <person name="Tangrot J."/>
            <person name="Rosling A."/>
        </authorList>
    </citation>
    <scope>NUCLEOTIDE SEQUENCE</scope>
    <source>
        <strain evidence="6">UK204</strain>
    </source>
</reference>
<dbReference type="EMBL" id="CAJVPQ010000933">
    <property type="protein sequence ID" value="CAG8520726.1"/>
    <property type="molecule type" value="Genomic_DNA"/>
</dbReference>
<sequence>MTDLLLIEQFTTAYTFLNDHPEINLSNETKLKASNLYGHYKVVTVGKNDTAKPSLWDLRGRAKWDAWKEVENTPAEVAMQIYIETLEQANIGWNRHRLDDDDYTDYEDVDNDKSNLSTEQERMTYVSTMCYEMEEEDHNKEDDIFSYTKKGDIAELSKILDSDKVDINAKDDQGLALLHWASDQGQLEAVKLLIERGADVNILSDVEKETPLHHACISENLDCARYLYHHGANSLIKDAEESIAFDYCNIQFKEEVIKE</sequence>
<organism evidence="6 7">
    <name type="scientific">Funneliformis caledonium</name>
    <dbReference type="NCBI Taxonomy" id="1117310"/>
    <lineage>
        <taxon>Eukaryota</taxon>
        <taxon>Fungi</taxon>
        <taxon>Fungi incertae sedis</taxon>
        <taxon>Mucoromycota</taxon>
        <taxon>Glomeromycotina</taxon>
        <taxon>Glomeromycetes</taxon>
        <taxon>Glomerales</taxon>
        <taxon>Glomeraceae</taxon>
        <taxon>Funneliformis</taxon>
    </lineage>
</organism>
<dbReference type="InterPro" id="IPR000582">
    <property type="entry name" value="Acyl-CoA-binding_protein"/>
</dbReference>
<dbReference type="PANTHER" id="PTHR24119:SF0">
    <property type="entry name" value="ACYL-COA-BINDING DOMAIN-CONTAINING PROTEIN 6"/>
    <property type="match status" value="1"/>
</dbReference>
<evidence type="ECO:0000313" key="6">
    <source>
        <dbReference type="EMBL" id="CAG8520726.1"/>
    </source>
</evidence>
<dbReference type="PANTHER" id="PTHR24119">
    <property type="entry name" value="ACYL-COA-BINDING DOMAIN-CONTAINING PROTEIN 6"/>
    <property type="match status" value="1"/>
</dbReference>
<dbReference type="Gene3D" id="1.20.80.10">
    <property type="match status" value="1"/>
</dbReference>
<dbReference type="AlphaFoldDB" id="A0A9N9A982"/>
<protein>
    <submittedName>
        <fullName evidence="6">15644_t:CDS:1</fullName>
    </submittedName>
</protein>
<feature type="repeat" description="ANK" evidence="4">
    <location>
        <begin position="207"/>
        <end position="239"/>
    </location>
</feature>
<feature type="domain" description="ACB" evidence="5">
    <location>
        <begin position="6"/>
        <end position="95"/>
    </location>
</feature>
<dbReference type="PROSITE" id="PS50297">
    <property type="entry name" value="ANK_REP_REGION"/>
    <property type="match status" value="2"/>
</dbReference>
<dbReference type="InterPro" id="IPR036770">
    <property type="entry name" value="Ankyrin_rpt-contain_sf"/>
</dbReference>
<dbReference type="PROSITE" id="PS51228">
    <property type="entry name" value="ACB_2"/>
    <property type="match status" value="1"/>
</dbReference>
<dbReference type="Proteomes" id="UP000789570">
    <property type="component" value="Unassembled WGS sequence"/>
</dbReference>
<dbReference type="InterPro" id="IPR002110">
    <property type="entry name" value="Ankyrin_rpt"/>
</dbReference>
<dbReference type="InterPro" id="IPR014352">
    <property type="entry name" value="FERM/acyl-CoA-bd_prot_sf"/>
</dbReference>
<evidence type="ECO:0000256" key="3">
    <source>
        <dbReference type="ARBA" id="ARBA00023121"/>
    </source>
</evidence>
<accession>A0A9N9A982</accession>
<dbReference type="Pfam" id="PF00887">
    <property type="entry name" value="ACBP"/>
    <property type="match status" value="1"/>
</dbReference>
<name>A0A9N9A982_9GLOM</name>
<comment type="caution">
    <text evidence="6">The sequence shown here is derived from an EMBL/GenBank/DDBJ whole genome shotgun (WGS) entry which is preliminary data.</text>
</comment>
<dbReference type="PRINTS" id="PR00689">
    <property type="entry name" value="ACOABINDINGP"/>
</dbReference>
<dbReference type="SUPFAM" id="SSF47027">
    <property type="entry name" value="Acyl-CoA binding protein"/>
    <property type="match status" value="1"/>
</dbReference>
<dbReference type="OrthoDB" id="346910at2759"/>
<evidence type="ECO:0000256" key="1">
    <source>
        <dbReference type="ARBA" id="ARBA00022737"/>
    </source>
</evidence>
<dbReference type="GO" id="GO:0000062">
    <property type="term" value="F:fatty-acyl-CoA binding"/>
    <property type="evidence" value="ECO:0007669"/>
    <property type="project" value="InterPro"/>
</dbReference>
<dbReference type="SUPFAM" id="SSF48403">
    <property type="entry name" value="Ankyrin repeat"/>
    <property type="match status" value="1"/>
</dbReference>